<dbReference type="RefSeq" id="WP_163105021.1">
    <property type="nucleotide sequence ID" value="NZ_JAAAWO010000001.1"/>
</dbReference>
<accession>A0A6N9TAU9</accession>
<dbReference type="PANTHER" id="PTHR46124">
    <property type="entry name" value="D-AMINOACYL-TRNA DEACYLASE"/>
    <property type="match status" value="1"/>
</dbReference>
<dbReference type="PIRSF" id="PIRSF005902">
    <property type="entry name" value="DNase_TatD"/>
    <property type="match status" value="1"/>
</dbReference>
<reference evidence="4 5" key="1">
    <citation type="submission" date="2020-01" db="EMBL/GenBank/DDBJ databases">
        <title>Genomes of bacteria type strains.</title>
        <authorList>
            <person name="Chen J."/>
            <person name="Zhu S."/>
            <person name="Yang J."/>
        </authorList>
    </citation>
    <scope>NUCLEOTIDE SEQUENCE [LARGE SCALE GENOMIC DNA]</scope>
    <source>
        <strain evidence="4 5">LMG 24078</strain>
    </source>
</reference>
<evidence type="ECO:0000256" key="2">
    <source>
        <dbReference type="ARBA" id="ARBA00022801"/>
    </source>
</evidence>
<feature type="binding site" evidence="3">
    <location>
        <position position="258"/>
    </location>
    <ligand>
        <name>a divalent metal cation</name>
        <dbReference type="ChEBI" id="CHEBI:60240"/>
        <label>1</label>
    </ligand>
</feature>
<dbReference type="InterPro" id="IPR001130">
    <property type="entry name" value="TatD-like"/>
</dbReference>
<evidence type="ECO:0000256" key="3">
    <source>
        <dbReference type="PIRSR" id="PIRSR005902-1"/>
    </source>
</evidence>
<evidence type="ECO:0000256" key="1">
    <source>
        <dbReference type="ARBA" id="ARBA00009275"/>
    </source>
</evidence>
<dbReference type="GO" id="GO:0016788">
    <property type="term" value="F:hydrolase activity, acting on ester bonds"/>
    <property type="evidence" value="ECO:0007669"/>
    <property type="project" value="InterPro"/>
</dbReference>
<gene>
    <name evidence="4" type="ORF">GTQ48_02620</name>
</gene>
<dbReference type="InterPro" id="IPR032466">
    <property type="entry name" value="Metal_Hydrolase"/>
</dbReference>
<evidence type="ECO:0000313" key="5">
    <source>
        <dbReference type="Proteomes" id="UP000471381"/>
    </source>
</evidence>
<keyword evidence="5" id="KW-1185">Reference proteome</keyword>
<dbReference type="PANTHER" id="PTHR46124:SF3">
    <property type="entry name" value="HYDROLASE"/>
    <property type="match status" value="1"/>
</dbReference>
<dbReference type="PROSITE" id="PS01137">
    <property type="entry name" value="TATD_1"/>
    <property type="match status" value="1"/>
</dbReference>
<dbReference type="SUPFAM" id="SSF51556">
    <property type="entry name" value="Metallo-dependent hydrolases"/>
    <property type="match status" value="1"/>
</dbReference>
<keyword evidence="3" id="KW-0479">Metal-binding</keyword>
<organism evidence="4 5">
    <name type="scientific">Alteromonas genovensis</name>
    <dbReference type="NCBI Taxonomy" id="471225"/>
    <lineage>
        <taxon>Bacteria</taxon>
        <taxon>Pseudomonadati</taxon>
        <taxon>Pseudomonadota</taxon>
        <taxon>Gammaproteobacteria</taxon>
        <taxon>Alteromonadales</taxon>
        <taxon>Alteromonadaceae</taxon>
        <taxon>Alteromonas/Salinimonas group</taxon>
        <taxon>Alteromonas</taxon>
    </lineage>
</organism>
<dbReference type="CDD" id="cd01310">
    <property type="entry name" value="TatD_DNAse"/>
    <property type="match status" value="1"/>
</dbReference>
<evidence type="ECO:0000313" key="4">
    <source>
        <dbReference type="EMBL" id="NDW14427.1"/>
    </source>
</evidence>
<comment type="similarity">
    <text evidence="1">Belongs to the metallo-dependent hydrolases superfamily. TatD-type hydrolase family.</text>
</comment>
<feature type="binding site" evidence="3">
    <location>
        <position position="7"/>
    </location>
    <ligand>
        <name>a divalent metal cation</name>
        <dbReference type="ChEBI" id="CHEBI:60240"/>
        <label>1</label>
    </ligand>
</feature>
<keyword evidence="2" id="KW-0378">Hydrolase</keyword>
<name>A0A6N9TAU9_9ALTE</name>
<feature type="binding site" evidence="3">
    <location>
        <position position="5"/>
    </location>
    <ligand>
        <name>a divalent metal cation</name>
        <dbReference type="ChEBI" id="CHEBI:60240"/>
        <label>1</label>
    </ligand>
</feature>
<dbReference type="EMBL" id="JAAAWO010000001">
    <property type="protein sequence ID" value="NDW14427.1"/>
    <property type="molecule type" value="Genomic_DNA"/>
</dbReference>
<comment type="caution">
    <text evidence="4">The sequence shown here is derived from an EMBL/GenBank/DDBJ whole genome shotgun (WGS) entry which is preliminary data.</text>
</comment>
<dbReference type="Gene3D" id="3.20.20.140">
    <property type="entry name" value="Metal-dependent hydrolases"/>
    <property type="match status" value="1"/>
</dbReference>
<dbReference type="AlphaFoldDB" id="A0A6N9TAU9"/>
<dbReference type="GO" id="GO:0046872">
    <property type="term" value="F:metal ion binding"/>
    <property type="evidence" value="ECO:0007669"/>
    <property type="project" value="UniProtKB-KW"/>
</dbReference>
<dbReference type="Proteomes" id="UP000471381">
    <property type="component" value="Unassembled WGS sequence"/>
</dbReference>
<feature type="binding site" evidence="3">
    <location>
        <position position="205"/>
    </location>
    <ligand>
        <name>a divalent metal cation</name>
        <dbReference type="ChEBI" id="CHEBI:60240"/>
        <label>2</label>
    </ligand>
</feature>
<dbReference type="InterPro" id="IPR018228">
    <property type="entry name" value="DNase_TatD-rel_CS"/>
</dbReference>
<dbReference type="GO" id="GO:0005829">
    <property type="term" value="C:cytosol"/>
    <property type="evidence" value="ECO:0007669"/>
    <property type="project" value="TreeGrafter"/>
</dbReference>
<proteinExistence type="inferred from homology"/>
<dbReference type="Pfam" id="PF01026">
    <property type="entry name" value="TatD_DNase"/>
    <property type="match status" value="1"/>
</dbReference>
<feature type="binding site" evidence="3">
    <location>
        <position position="146"/>
    </location>
    <ligand>
        <name>a divalent metal cation</name>
        <dbReference type="ChEBI" id="CHEBI:60240"/>
        <label>1</label>
    </ligand>
</feature>
<sequence length="312" mass="33781">MIDSHCHLNLAPLGSNLTEVLRKAKQNGVKRIMVPGITPASWKVLSSFNSQPYCDILPIDTAIGLHPYFLPKERDEIPPLLKQFEEAVAGAVVNTKESLSVAEGALPNSQGFLAVAQGCDPEAQGCLSNAQGCLSSAKGCFCAIGETGLDGHIPVDMNVQKQVLHAHLDIADSFGLPVILHHRKSHHLLFEALKASSFEGRGVIHAFSGSTDVAKRYIDRGFCLGIGGTITYERAKKTKDTVTYLLRNHPESILLETDAPDMPMSGRQGQPNMPHYLTDVVAALSGLSEIEPNEIKTITSANYARLFKPSLF</sequence>
<protein>
    <submittedName>
        <fullName evidence="4">TatD family deoxyribonuclease</fullName>
    </submittedName>
</protein>
<feature type="binding site" evidence="3">
    <location>
        <position position="181"/>
    </location>
    <ligand>
        <name>a divalent metal cation</name>
        <dbReference type="ChEBI" id="CHEBI:60240"/>
        <label>2</label>
    </ligand>
</feature>